<dbReference type="EMBL" id="CP037900">
    <property type="protein sequence ID" value="QBP09196.1"/>
    <property type="molecule type" value="Genomic_DNA"/>
</dbReference>
<gene>
    <name evidence="2" type="ORF">DDF84_005175</name>
</gene>
<dbReference type="RefSeq" id="WP_024569147.1">
    <property type="nucleotide sequence ID" value="NZ_CP037900.1"/>
</dbReference>
<name>A0A482IML2_9BURK</name>
<feature type="region of interest" description="Disordered" evidence="1">
    <location>
        <begin position="72"/>
        <end position="122"/>
    </location>
</feature>
<sequence length="122" mass="13395">MTAPHLAAELRALRLRQGQAWVERAADLEGWPKDRRMNAFAELACASGPALDALVEHHRAYLSHLLDAHSLRPAYGGASDPRRHGTLPDTPPPARKRGIARALKPKVNDPATRQRDLFGDAP</sequence>
<evidence type="ECO:0000256" key="1">
    <source>
        <dbReference type="SAM" id="MobiDB-lite"/>
    </source>
</evidence>
<dbReference type="AlphaFoldDB" id="A0A482IML2"/>
<evidence type="ECO:0000313" key="3">
    <source>
        <dbReference type="Proteomes" id="UP000253772"/>
    </source>
</evidence>
<proteinExistence type="predicted"/>
<organism evidence="2 3">
    <name type="scientific">Cupriavidus metallidurans</name>
    <dbReference type="NCBI Taxonomy" id="119219"/>
    <lineage>
        <taxon>Bacteria</taxon>
        <taxon>Pseudomonadati</taxon>
        <taxon>Pseudomonadota</taxon>
        <taxon>Betaproteobacteria</taxon>
        <taxon>Burkholderiales</taxon>
        <taxon>Burkholderiaceae</taxon>
        <taxon>Cupriavidus</taxon>
    </lineage>
</organism>
<accession>A0A482IML2</accession>
<protein>
    <submittedName>
        <fullName evidence="2">Uncharacterized protein</fullName>
    </submittedName>
</protein>
<evidence type="ECO:0000313" key="2">
    <source>
        <dbReference type="EMBL" id="QBP09196.1"/>
    </source>
</evidence>
<reference evidence="2 3" key="1">
    <citation type="submission" date="2019-03" db="EMBL/GenBank/DDBJ databases">
        <title>Comparative insights into the high quality Complete genome sequence of highly metal resistant Cupriavidus metallidurans strain BS1 isolated from a gold-copper mine.</title>
        <authorList>
            <person name="Mazhar H.S."/>
            <person name="Rensing C."/>
        </authorList>
    </citation>
    <scope>NUCLEOTIDE SEQUENCE [LARGE SCALE GENOMIC DNA]</scope>
    <source>
        <strain evidence="2 3">BS1</strain>
    </source>
</reference>
<feature type="compositionally biased region" description="Basic and acidic residues" evidence="1">
    <location>
        <begin position="112"/>
        <end position="122"/>
    </location>
</feature>
<dbReference type="Proteomes" id="UP000253772">
    <property type="component" value="Chromosome c1"/>
</dbReference>